<dbReference type="PIRSF" id="PIRSF002736">
    <property type="entry name" value="Citrt_lyas_gamma"/>
    <property type="match status" value="1"/>
</dbReference>
<protein>
    <submittedName>
        <fullName evidence="4">Citrate lyase acyl carrier protein</fullName>
    </submittedName>
</protein>
<dbReference type="Pfam" id="PF06857">
    <property type="entry name" value="ACP"/>
    <property type="match status" value="1"/>
</dbReference>
<gene>
    <name evidence="4" type="primary">citD_4</name>
    <name evidence="4" type="ORF">SDC9_22238</name>
</gene>
<evidence type="ECO:0000256" key="1">
    <source>
        <dbReference type="ARBA" id="ARBA00004496"/>
    </source>
</evidence>
<dbReference type="GO" id="GO:0005737">
    <property type="term" value="C:cytoplasm"/>
    <property type="evidence" value="ECO:0007669"/>
    <property type="project" value="UniProtKB-SubCell"/>
</dbReference>
<comment type="subcellular location">
    <subcellularLocation>
        <location evidence="1">Cytoplasm</location>
    </subcellularLocation>
</comment>
<reference evidence="4" key="1">
    <citation type="submission" date="2019-08" db="EMBL/GenBank/DDBJ databases">
        <authorList>
            <person name="Kucharzyk K."/>
            <person name="Murdoch R.W."/>
            <person name="Higgins S."/>
            <person name="Loffler F."/>
        </authorList>
    </citation>
    <scope>NUCLEOTIDE SEQUENCE</scope>
</reference>
<proteinExistence type="predicted"/>
<accession>A0A644UBN0</accession>
<evidence type="ECO:0000256" key="3">
    <source>
        <dbReference type="ARBA" id="ARBA00022553"/>
    </source>
</evidence>
<dbReference type="NCBIfam" id="TIGR01608">
    <property type="entry name" value="citD"/>
    <property type="match status" value="1"/>
</dbReference>
<dbReference type="AlphaFoldDB" id="A0A644UBN0"/>
<organism evidence="4">
    <name type="scientific">bioreactor metagenome</name>
    <dbReference type="NCBI Taxonomy" id="1076179"/>
    <lineage>
        <taxon>unclassified sequences</taxon>
        <taxon>metagenomes</taxon>
        <taxon>ecological metagenomes</taxon>
    </lineage>
</organism>
<keyword evidence="3" id="KW-0597">Phosphoprotein</keyword>
<dbReference type="InterPro" id="IPR023439">
    <property type="entry name" value="Mal_deCO2ase/Cit_lyase_ACP"/>
</dbReference>
<sequence length="90" mass="9544">MKLVKAAMAGTMEPSDVMVTVEPADDLTIDLESNVAKQFGASIKATALEVAKKMAITGAAIKLVDHGALDFTIRARMETALKRALKEGVQ</sequence>
<keyword evidence="4" id="KW-0456">Lyase</keyword>
<dbReference type="InterPro" id="IPR006495">
    <property type="entry name" value="CitD"/>
</dbReference>
<comment type="caution">
    <text evidence="4">The sequence shown here is derived from an EMBL/GenBank/DDBJ whole genome shotgun (WGS) entry which is preliminary data.</text>
</comment>
<keyword evidence="2" id="KW-0963">Cytoplasm</keyword>
<dbReference type="EMBL" id="VSSQ01000097">
    <property type="protein sequence ID" value="MPL76393.1"/>
    <property type="molecule type" value="Genomic_DNA"/>
</dbReference>
<evidence type="ECO:0000313" key="4">
    <source>
        <dbReference type="EMBL" id="MPL76393.1"/>
    </source>
</evidence>
<name>A0A644UBN0_9ZZZZ</name>
<dbReference type="NCBIfam" id="NF009726">
    <property type="entry name" value="PRK13253.1"/>
    <property type="match status" value="1"/>
</dbReference>
<dbReference type="GO" id="GO:0016829">
    <property type="term" value="F:lyase activity"/>
    <property type="evidence" value="ECO:0007669"/>
    <property type="project" value="UniProtKB-KW"/>
</dbReference>
<evidence type="ECO:0000256" key="2">
    <source>
        <dbReference type="ARBA" id="ARBA00022490"/>
    </source>
</evidence>